<dbReference type="STRING" id="665118.SAMN02983003_1048"/>
<feature type="compositionally biased region" description="Low complexity" evidence="1">
    <location>
        <begin position="29"/>
        <end position="48"/>
    </location>
</feature>
<feature type="region of interest" description="Disordered" evidence="1">
    <location>
        <begin position="1"/>
        <end position="75"/>
    </location>
</feature>
<feature type="region of interest" description="Disordered" evidence="1">
    <location>
        <begin position="121"/>
        <end position="176"/>
    </location>
</feature>
<organism evidence="2 3">
    <name type="scientific">Devosia enhydra</name>
    <dbReference type="NCBI Taxonomy" id="665118"/>
    <lineage>
        <taxon>Bacteria</taxon>
        <taxon>Pseudomonadati</taxon>
        <taxon>Pseudomonadota</taxon>
        <taxon>Alphaproteobacteria</taxon>
        <taxon>Hyphomicrobiales</taxon>
        <taxon>Devosiaceae</taxon>
        <taxon>Devosia</taxon>
    </lineage>
</organism>
<evidence type="ECO:0008006" key="4">
    <source>
        <dbReference type="Google" id="ProtNLM"/>
    </source>
</evidence>
<gene>
    <name evidence="2" type="ORF">SAMN02983003_1048</name>
</gene>
<dbReference type="Pfam" id="PF10691">
    <property type="entry name" value="DUF2497"/>
    <property type="match status" value="1"/>
</dbReference>
<evidence type="ECO:0000256" key="1">
    <source>
        <dbReference type="SAM" id="MobiDB-lite"/>
    </source>
</evidence>
<name>A0A1K2HV06_9HYPH</name>
<protein>
    <recommendedName>
        <fullName evidence="4">Cell pole-organizing protein PopZ</fullName>
    </recommendedName>
</protein>
<accession>A0A1K2HV06</accession>
<dbReference type="Proteomes" id="UP000183447">
    <property type="component" value="Unassembled WGS sequence"/>
</dbReference>
<dbReference type="AlphaFoldDB" id="A0A1K2HV06"/>
<evidence type="ECO:0000313" key="3">
    <source>
        <dbReference type="Proteomes" id="UP000183447"/>
    </source>
</evidence>
<evidence type="ECO:0000313" key="2">
    <source>
        <dbReference type="EMBL" id="SFZ82387.1"/>
    </source>
</evidence>
<feature type="compositionally biased region" description="Low complexity" evidence="1">
    <location>
        <begin position="122"/>
        <end position="141"/>
    </location>
</feature>
<keyword evidence="3" id="KW-1185">Reference proteome</keyword>
<reference evidence="2 3" key="1">
    <citation type="submission" date="2016-11" db="EMBL/GenBank/DDBJ databases">
        <authorList>
            <person name="Jaros S."/>
            <person name="Januszkiewicz K."/>
            <person name="Wedrychowicz H."/>
        </authorList>
    </citation>
    <scope>NUCLEOTIDE SEQUENCE [LARGE SCALE GENOMIC DNA]</scope>
    <source>
        <strain evidence="2 3">ATCC 23634</strain>
    </source>
</reference>
<feature type="compositionally biased region" description="Basic and acidic residues" evidence="1">
    <location>
        <begin position="1"/>
        <end position="10"/>
    </location>
</feature>
<proteinExistence type="predicted"/>
<sequence>MNKPAAKEPSMDEILSSIRQIIADDDAATGRAATPGGKPAPVAAAEPPKLTPRPAPAKAEDDDKPLALKPSQIVADDVSARPRSFAELIQDPQAAEAAPEFAVPAELIDPDDITFVGEEPSAAGAANEARAAVAAPLQPAAKPEPRPAPLSSARAEPRMETPRMDPRPSPLPDPTLSADIAEELLEPATKAAVRSTFARLNGLSAVAPGITLEDLIRDMMRPMLKEWLDENLPAVVERMVEKEIERVSRGVD</sequence>
<dbReference type="RefSeq" id="WP_072339614.1">
    <property type="nucleotide sequence ID" value="NZ_FPKU01000001.1"/>
</dbReference>
<dbReference type="InterPro" id="IPR019632">
    <property type="entry name" value="DUF2497"/>
</dbReference>
<dbReference type="EMBL" id="FPKU01000001">
    <property type="protein sequence ID" value="SFZ82387.1"/>
    <property type="molecule type" value="Genomic_DNA"/>
</dbReference>
<feature type="compositionally biased region" description="Basic and acidic residues" evidence="1">
    <location>
        <begin position="155"/>
        <end position="166"/>
    </location>
</feature>